<gene>
    <name evidence="1" type="ORF">I8J32_007775</name>
</gene>
<dbReference type="EMBL" id="CP071518">
    <property type="protein sequence ID" value="QSX79725.1"/>
    <property type="molecule type" value="Genomic_DNA"/>
</dbReference>
<dbReference type="KEGG" id="lsf:I8J32_007775"/>
<evidence type="ECO:0000313" key="1">
    <source>
        <dbReference type="EMBL" id="QSX79725.1"/>
    </source>
</evidence>
<evidence type="ECO:0000313" key="2">
    <source>
        <dbReference type="Proteomes" id="UP000639274"/>
    </source>
</evidence>
<name>A0A974Y3C7_9GAMM</name>
<accession>A0A974Y3C7</accession>
<dbReference type="Proteomes" id="UP000639274">
    <property type="component" value="Chromosome"/>
</dbReference>
<sequence>MSKPQRISISALLAHPERHEGKPVTVVGFYHGSFEHSAIYLAQADFQHHVRAHGIWVANRIPDSLSDRYVELDGIFTSSRGHLGQWPGTICGISRAVAAGADAP</sequence>
<protein>
    <submittedName>
        <fullName evidence="1">Uncharacterized protein</fullName>
    </submittedName>
</protein>
<proteinExistence type="predicted"/>
<dbReference type="RefSeq" id="WP_207526858.1">
    <property type="nucleotide sequence ID" value="NZ_CP071518.1"/>
</dbReference>
<organism evidence="1 2">
    <name type="scientific">Agrilutibacter solisilvae</name>
    <dbReference type="NCBI Taxonomy" id="2763317"/>
    <lineage>
        <taxon>Bacteria</taxon>
        <taxon>Pseudomonadati</taxon>
        <taxon>Pseudomonadota</taxon>
        <taxon>Gammaproteobacteria</taxon>
        <taxon>Lysobacterales</taxon>
        <taxon>Lysobacteraceae</taxon>
        <taxon>Agrilutibacter</taxon>
    </lineage>
</organism>
<reference evidence="1 2" key="1">
    <citation type="submission" date="2021-03" db="EMBL/GenBank/DDBJ databases">
        <title>Lysobacter sp. nov. isolated from soil of gangwondo yeongwol, south Korea.</title>
        <authorList>
            <person name="Kim K.R."/>
            <person name="Kim K.H."/>
            <person name="Jeon C.O."/>
        </authorList>
    </citation>
    <scope>NUCLEOTIDE SEQUENCE [LARGE SCALE GENOMIC DNA]</scope>
    <source>
        <strain evidence="1 2">R19</strain>
    </source>
</reference>
<dbReference type="AlphaFoldDB" id="A0A974Y3C7"/>
<keyword evidence="2" id="KW-1185">Reference proteome</keyword>